<dbReference type="InterPro" id="IPR013324">
    <property type="entry name" value="RNA_pol_sigma_r3/r4-like"/>
</dbReference>
<dbReference type="InterPro" id="IPR014331">
    <property type="entry name" value="RNA_pol_sigma70_ECF_RHOBA"/>
</dbReference>
<dbReference type="SUPFAM" id="SSF88659">
    <property type="entry name" value="Sigma3 and sigma4 domains of RNA polymerase sigma factors"/>
    <property type="match status" value="1"/>
</dbReference>
<dbReference type="GO" id="GO:0003677">
    <property type="term" value="F:DNA binding"/>
    <property type="evidence" value="ECO:0007669"/>
    <property type="project" value="InterPro"/>
</dbReference>
<dbReference type="AlphaFoldDB" id="A0A5B9P5M2"/>
<dbReference type="GO" id="GO:0016987">
    <property type="term" value="F:sigma factor activity"/>
    <property type="evidence" value="ECO:0007669"/>
    <property type="project" value="UniProtKB-KW"/>
</dbReference>
<dbReference type="OrthoDB" id="6383365at2"/>
<dbReference type="KEGG" id="mff:MFFC18_00670"/>
<keyword evidence="8" id="KW-1185">Reference proteome</keyword>
<dbReference type="InterPro" id="IPR036388">
    <property type="entry name" value="WH-like_DNA-bd_sf"/>
</dbReference>
<evidence type="ECO:0000259" key="5">
    <source>
        <dbReference type="Pfam" id="PF04542"/>
    </source>
</evidence>
<keyword evidence="4" id="KW-0804">Transcription</keyword>
<dbReference type="SUPFAM" id="SSF88946">
    <property type="entry name" value="Sigma2 domain of RNA polymerase sigma factors"/>
    <property type="match status" value="1"/>
</dbReference>
<dbReference type="RefSeq" id="WP_075085713.1">
    <property type="nucleotide sequence ID" value="NZ_CP042912.1"/>
</dbReference>
<name>A0A5B9P5M2_9BACT</name>
<protein>
    <submittedName>
        <fullName evidence="7">RNA polymerase sigma factor</fullName>
    </submittedName>
</protein>
<evidence type="ECO:0000256" key="4">
    <source>
        <dbReference type="ARBA" id="ARBA00023163"/>
    </source>
</evidence>
<feature type="domain" description="RNA polymerase sigma factor 70 region 4 type 2" evidence="6">
    <location>
        <begin position="115"/>
        <end position="166"/>
    </location>
</feature>
<dbReference type="InterPro" id="IPR013325">
    <property type="entry name" value="RNA_pol_sigma_r2"/>
</dbReference>
<proteinExistence type="inferred from homology"/>
<evidence type="ECO:0000313" key="8">
    <source>
        <dbReference type="Proteomes" id="UP000322214"/>
    </source>
</evidence>
<dbReference type="InterPro" id="IPR013249">
    <property type="entry name" value="RNA_pol_sigma70_r4_t2"/>
</dbReference>
<dbReference type="STRING" id="980251.GCA_001642875_03694"/>
<dbReference type="Pfam" id="PF04542">
    <property type="entry name" value="Sigma70_r2"/>
    <property type="match status" value="1"/>
</dbReference>
<dbReference type="EMBL" id="CP042912">
    <property type="protein sequence ID" value="QEG20220.1"/>
    <property type="molecule type" value="Genomic_DNA"/>
</dbReference>
<dbReference type="Gene3D" id="1.10.1740.10">
    <property type="match status" value="1"/>
</dbReference>
<dbReference type="PANTHER" id="PTHR43133:SF51">
    <property type="entry name" value="RNA POLYMERASE SIGMA FACTOR"/>
    <property type="match status" value="1"/>
</dbReference>
<dbReference type="InterPro" id="IPR007627">
    <property type="entry name" value="RNA_pol_sigma70_r2"/>
</dbReference>
<dbReference type="Proteomes" id="UP000322214">
    <property type="component" value="Chromosome"/>
</dbReference>
<sequence length="180" mass="20563">MSEKNEYGLTVEVVLGLTEAQPRLYSYLLRRLARADQAQEVLQNVNLAICKKAGDFTEGSNFMAWAFTVAHFELLSFRQMQARERLVFSDELMRKLNHTEASLKDELQCVDRKSALEVCVSLLPTEQQNLVTRRYMDSNSVKAIAADLGRTTNAISILLHRIRERLLECVNRRLAAEISD</sequence>
<dbReference type="GO" id="GO:0006352">
    <property type="term" value="P:DNA-templated transcription initiation"/>
    <property type="evidence" value="ECO:0007669"/>
    <property type="project" value="InterPro"/>
</dbReference>
<comment type="similarity">
    <text evidence="1">Belongs to the sigma-70 factor family. ECF subfamily.</text>
</comment>
<dbReference type="Pfam" id="PF08281">
    <property type="entry name" value="Sigma70_r4_2"/>
    <property type="match status" value="1"/>
</dbReference>
<dbReference type="NCBIfam" id="TIGR02937">
    <property type="entry name" value="sigma70-ECF"/>
    <property type="match status" value="1"/>
</dbReference>
<dbReference type="InterPro" id="IPR014284">
    <property type="entry name" value="RNA_pol_sigma-70_dom"/>
</dbReference>
<evidence type="ECO:0000256" key="1">
    <source>
        <dbReference type="ARBA" id="ARBA00010641"/>
    </source>
</evidence>
<dbReference type="InterPro" id="IPR039425">
    <property type="entry name" value="RNA_pol_sigma-70-like"/>
</dbReference>
<evidence type="ECO:0000313" key="7">
    <source>
        <dbReference type="EMBL" id="QEG20220.1"/>
    </source>
</evidence>
<evidence type="ECO:0000259" key="6">
    <source>
        <dbReference type="Pfam" id="PF08281"/>
    </source>
</evidence>
<evidence type="ECO:0000256" key="2">
    <source>
        <dbReference type="ARBA" id="ARBA00023015"/>
    </source>
</evidence>
<dbReference type="PANTHER" id="PTHR43133">
    <property type="entry name" value="RNA POLYMERASE ECF-TYPE SIGMA FACTO"/>
    <property type="match status" value="1"/>
</dbReference>
<keyword evidence="2" id="KW-0805">Transcription regulation</keyword>
<dbReference type="Gene3D" id="1.10.10.10">
    <property type="entry name" value="Winged helix-like DNA-binding domain superfamily/Winged helix DNA-binding domain"/>
    <property type="match status" value="1"/>
</dbReference>
<keyword evidence="3" id="KW-0731">Sigma factor</keyword>
<evidence type="ECO:0000256" key="3">
    <source>
        <dbReference type="ARBA" id="ARBA00023082"/>
    </source>
</evidence>
<gene>
    <name evidence="7" type="ORF">MFFC18_00670</name>
</gene>
<reference evidence="7 8" key="1">
    <citation type="submission" date="2019-08" db="EMBL/GenBank/DDBJ databases">
        <title>Deep-cultivation of Planctomycetes and their phenomic and genomic characterization uncovers novel biology.</title>
        <authorList>
            <person name="Wiegand S."/>
            <person name="Jogler M."/>
            <person name="Boedeker C."/>
            <person name="Pinto D."/>
            <person name="Vollmers J."/>
            <person name="Rivas-Marin E."/>
            <person name="Kohn T."/>
            <person name="Peeters S.H."/>
            <person name="Heuer A."/>
            <person name="Rast P."/>
            <person name="Oberbeckmann S."/>
            <person name="Bunk B."/>
            <person name="Jeske O."/>
            <person name="Meyerdierks A."/>
            <person name="Storesund J.E."/>
            <person name="Kallscheuer N."/>
            <person name="Luecker S."/>
            <person name="Lage O.M."/>
            <person name="Pohl T."/>
            <person name="Merkel B.J."/>
            <person name="Hornburger P."/>
            <person name="Mueller R.-W."/>
            <person name="Bruemmer F."/>
            <person name="Labrenz M."/>
            <person name="Spormann A.M."/>
            <person name="Op den Camp H."/>
            <person name="Overmann J."/>
            <person name="Amann R."/>
            <person name="Jetten M.S.M."/>
            <person name="Mascher T."/>
            <person name="Medema M.H."/>
            <person name="Devos D.P."/>
            <person name="Kaster A.-K."/>
            <person name="Ovreas L."/>
            <person name="Rohde M."/>
            <person name="Galperin M.Y."/>
            <person name="Jogler C."/>
        </authorList>
    </citation>
    <scope>NUCLEOTIDE SEQUENCE [LARGE SCALE GENOMIC DNA]</scope>
    <source>
        <strain evidence="7 8">FC18</strain>
    </source>
</reference>
<dbReference type="NCBIfam" id="TIGR02989">
    <property type="entry name" value="Sig-70_gvs1"/>
    <property type="match status" value="1"/>
</dbReference>
<feature type="domain" description="RNA polymerase sigma-70 region 2" evidence="5">
    <location>
        <begin position="20"/>
        <end position="83"/>
    </location>
</feature>
<organism evidence="7 8">
    <name type="scientific">Mariniblastus fucicola</name>
    <dbReference type="NCBI Taxonomy" id="980251"/>
    <lineage>
        <taxon>Bacteria</taxon>
        <taxon>Pseudomonadati</taxon>
        <taxon>Planctomycetota</taxon>
        <taxon>Planctomycetia</taxon>
        <taxon>Pirellulales</taxon>
        <taxon>Pirellulaceae</taxon>
        <taxon>Mariniblastus</taxon>
    </lineage>
</organism>
<accession>A0A5B9P5M2</accession>